<organism evidence="8 9">
    <name type="scientific">Macrostomum lignano</name>
    <dbReference type="NCBI Taxonomy" id="282301"/>
    <lineage>
        <taxon>Eukaryota</taxon>
        <taxon>Metazoa</taxon>
        <taxon>Spiralia</taxon>
        <taxon>Lophotrochozoa</taxon>
        <taxon>Platyhelminthes</taxon>
        <taxon>Rhabditophora</taxon>
        <taxon>Macrostomorpha</taxon>
        <taxon>Macrostomida</taxon>
        <taxon>Macrostomidae</taxon>
        <taxon>Macrostomum</taxon>
    </lineage>
</organism>
<dbReference type="PRINTS" id="PR00700">
    <property type="entry name" value="PRTYPHPHTASE"/>
</dbReference>
<dbReference type="PROSITE" id="PS00383">
    <property type="entry name" value="TYR_PHOSPHATASE_1"/>
    <property type="match status" value="1"/>
</dbReference>
<dbReference type="SUPFAM" id="SSF52799">
    <property type="entry name" value="(Phosphotyrosine protein) phosphatases II"/>
    <property type="match status" value="1"/>
</dbReference>
<protein>
    <recommendedName>
        <fullName evidence="1">protein-tyrosine-phosphatase</fullName>
        <ecNumber evidence="1">3.1.3.48</ecNumber>
    </recommendedName>
</protein>
<dbReference type="GO" id="GO:0005886">
    <property type="term" value="C:plasma membrane"/>
    <property type="evidence" value="ECO:0007669"/>
    <property type="project" value="TreeGrafter"/>
</dbReference>
<feature type="non-terminal residue" evidence="8">
    <location>
        <position position="1"/>
    </location>
</feature>
<dbReference type="Gene3D" id="3.90.190.10">
    <property type="entry name" value="Protein tyrosine phosphatase superfamily"/>
    <property type="match status" value="1"/>
</dbReference>
<keyword evidence="4" id="KW-0904">Protein phosphatase</keyword>
<evidence type="ECO:0000259" key="6">
    <source>
        <dbReference type="PROSITE" id="PS50055"/>
    </source>
</evidence>
<gene>
    <name evidence="8" type="ORF">BOX15_Mlig005127g2</name>
</gene>
<dbReference type="Pfam" id="PF00102">
    <property type="entry name" value="Y_phosphatase"/>
    <property type="match status" value="1"/>
</dbReference>
<dbReference type="PANTHER" id="PTHR46198:SF4">
    <property type="entry name" value="PROTEIN-TYROSINE-PHOSPHATASE"/>
    <property type="match status" value="1"/>
</dbReference>
<evidence type="ECO:0000259" key="7">
    <source>
        <dbReference type="PROSITE" id="PS50056"/>
    </source>
</evidence>
<dbReference type="GO" id="GO:0030054">
    <property type="term" value="C:cell junction"/>
    <property type="evidence" value="ECO:0007669"/>
    <property type="project" value="TreeGrafter"/>
</dbReference>
<dbReference type="PANTHER" id="PTHR46198">
    <property type="entry name" value="PROTEIN-TYROSINE-PHOSPHATASE"/>
    <property type="match status" value="1"/>
</dbReference>
<dbReference type="InterPro" id="IPR003595">
    <property type="entry name" value="Tyr_Pase_cat"/>
</dbReference>
<dbReference type="GO" id="GO:0019901">
    <property type="term" value="F:protein kinase binding"/>
    <property type="evidence" value="ECO:0007669"/>
    <property type="project" value="TreeGrafter"/>
</dbReference>
<proteinExistence type="predicted"/>
<feature type="active site" description="Phosphocysteine intermediate" evidence="5">
    <location>
        <position position="410"/>
    </location>
</feature>
<dbReference type="SMART" id="SM00404">
    <property type="entry name" value="PTPc_motif"/>
    <property type="match status" value="1"/>
</dbReference>
<dbReference type="AlphaFoldDB" id="A0A267DLB7"/>
<dbReference type="InterPro" id="IPR000242">
    <property type="entry name" value="PTP_cat"/>
</dbReference>
<evidence type="ECO:0000256" key="3">
    <source>
        <dbReference type="ARBA" id="ARBA00022801"/>
    </source>
</evidence>
<keyword evidence="2" id="KW-0597">Phosphoprotein</keyword>
<comment type="caution">
    <text evidence="8">The sequence shown here is derived from an EMBL/GenBank/DDBJ whole genome shotgun (WGS) entry which is preliminary data.</text>
</comment>
<dbReference type="PROSITE" id="PS50056">
    <property type="entry name" value="TYR_PHOSPHATASE_2"/>
    <property type="match status" value="1"/>
</dbReference>
<dbReference type="GO" id="GO:0004725">
    <property type="term" value="F:protein tyrosine phosphatase activity"/>
    <property type="evidence" value="ECO:0007669"/>
    <property type="project" value="UniProtKB-EC"/>
</dbReference>
<accession>A0A267DLB7</accession>
<dbReference type="OrthoDB" id="9993594at2759"/>
<reference evidence="8 9" key="1">
    <citation type="submission" date="2017-06" db="EMBL/GenBank/DDBJ databases">
        <title>A platform for efficient transgenesis in Macrostomum lignano, a flatworm model organism for stem cell research.</title>
        <authorList>
            <person name="Berezikov E."/>
        </authorList>
    </citation>
    <scope>NUCLEOTIDE SEQUENCE [LARGE SCALE GENOMIC DNA]</scope>
    <source>
        <strain evidence="8">DV1</strain>
        <tissue evidence="8">Whole organism</tissue>
    </source>
</reference>
<dbReference type="Proteomes" id="UP000215902">
    <property type="component" value="Unassembled WGS sequence"/>
</dbReference>
<dbReference type="EMBL" id="NIVC01003716">
    <property type="protein sequence ID" value="PAA50108.1"/>
    <property type="molecule type" value="Genomic_DNA"/>
</dbReference>
<name>A0A267DLB7_9PLAT</name>
<evidence type="ECO:0000313" key="9">
    <source>
        <dbReference type="Proteomes" id="UP000215902"/>
    </source>
</evidence>
<dbReference type="GO" id="GO:0005829">
    <property type="term" value="C:cytosol"/>
    <property type="evidence" value="ECO:0007669"/>
    <property type="project" value="TreeGrafter"/>
</dbReference>
<dbReference type="EC" id="3.1.3.48" evidence="1"/>
<evidence type="ECO:0000313" key="8">
    <source>
        <dbReference type="EMBL" id="PAA50108.1"/>
    </source>
</evidence>
<dbReference type="SMART" id="SM00194">
    <property type="entry name" value="PTPc"/>
    <property type="match status" value="1"/>
</dbReference>
<evidence type="ECO:0000256" key="5">
    <source>
        <dbReference type="PIRSR" id="PIRSR608356-50"/>
    </source>
</evidence>
<feature type="domain" description="Tyrosine-protein phosphatase" evidence="6">
    <location>
        <begin position="243"/>
        <end position="469"/>
    </location>
</feature>
<evidence type="ECO:0000256" key="1">
    <source>
        <dbReference type="ARBA" id="ARBA00013064"/>
    </source>
</evidence>
<evidence type="ECO:0000256" key="4">
    <source>
        <dbReference type="ARBA" id="ARBA00022912"/>
    </source>
</evidence>
<dbReference type="PROSITE" id="PS50055">
    <property type="entry name" value="TYR_PHOSPHATASE_PTP"/>
    <property type="match status" value="1"/>
</dbReference>
<evidence type="ECO:0000256" key="2">
    <source>
        <dbReference type="ARBA" id="ARBA00022553"/>
    </source>
</evidence>
<keyword evidence="3" id="KW-0378">Hydrolase</keyword>
<feature type="domain" description="Tyrosine specific protein phosphatases" evidence="7">
    <location>
        <begin position="404"/>
        <end position="460"/>
    </location>
</feature>
<dbReference type="STRING" id="282301.A0A267DLB7"/>
<dbReference type="InterPro" id="IPR029021">
    <property type="entry name" value="Prot-tyrosine_phosphatase-like"/>
</dbReference>
<dbReference type="InterPro" id="IPR008356">
    <property type="entry name" value="Tyr_Pase_KIM-con"/>
</dbReference>
<keyword evidence="9" id="KW-1185">Reference proteome</keyword>
<sequence length="478" mass="52001">RRLFGLCCSAAAAADERVAAGLAAQAARHATGINRWGLTGGCWPRLAAPVMVGARAGRSLGAAAFGHHSAAVVLLLSPQAKVLAVVRTAAVVRPDSYLLRCGCGSCRQRFDAAVESTGTDRAAGAAASVCRWPLWIRGGSTAAQPFLGPSGRQGAAGLQARSSASLTISLGSSSQQPLHQPLQPSALAERAQERDLLKSLSRPLVPADLLAANPSPQALFKEFWDVPMHHAGRCDLPEGAAPKNRYPTMVPNADTRVTIRQDEYINANFLRGAFRTEKCFIATQGPLADTVTDFWQMIWEQRPSAIVMLTDLVERERPKCHLYFPLHCGDRMRHGQLETVLEELQDCPAGYQRRLLRLTHADYPSEDSALSLQHYWFRSWPDHLSPDSSAAMLSLAESCLSLPPPIIVHCSAGLGRTGTFCAICICVRQLRQTGSCDCLATVCQLRLDRGGMVDSHEQYEFVHRVLRLYAQTRMEDAG</sequence>
<dbReference type="GO" id="GO:0007165">
    <property type="term" value="P:signal transduction"/>
    <property type="evidence" value="ECO:0007669"/>
    <property type="project" value="TreeGrafter"/>
</dbReference>
<dbReference type="InterPro" id="IPR000387">
    <property type="entry name" value="Tyr_Pase_dom"/>
</dbReference>
<dbReference type="InterPro" id="IPR016130">
    <property type="entry name" value="Tyr_Pase_AS"/>
</dbReference>